<proteinExistence type="predicted"/>
<reference evidence="1" key="2">
    <citation type="journal article" date="2023" name="IMA Fungus">
        <title>Comparative genomic study of the Penicillium genus elucidates a diverse pangenome and 15 lateral gene transfer events.</title>
        <authorList>
            <person name="Petersen C."/>
            <person name="Sorensen T."/>
            <person name="Nielsen M.R."/>
            <person name="Sondergaard T.E."/>
            <person name="Sorensen J.L."/>
            <person name="Fitzpatrick D.A."/>
            <person name="Frisvad J.C."/>
            <person name="Nielsen K.L."/>
        </authorList>
    </citation>
    <scope>NUCLEOTIDE SEQUENCE</scope>
    <source>
        <strain evidence="1">IBT 16849</strain>
    </source>
</reference>
<dbReference type="EMBL" id="JAPQKP010000006">
    <property type="protein sequence ID" value="KAJ5185556.1"/>
    <property type="molecule type" value="Genomic_DNA"/>
</dbReference>
<name>A0A9W9IXW1_9EURO</name>
<gene>
    <name evidence="1" type="ORF">N7472_010396</name>
</gene>
<keyword evidence="2" id="KW-1185">Reference proteome</keyword>
<dbReference type="Pfam" id="PF12520">
    <property type="entry name" value="DUF3723"/>
    <property type="match status" value="2"/>
</dbReference>
<evidence type="ECO:0000313" key="2">
    <source>
        <dbReference type="Proteomes" id="UP001150879"/>
    </source>
</evidence>
<accession>A0A9W9IXW1</accession>
<sequence>MKTVGPEGYCEVRLVTERRLKYIRTAKIQFDPPLPRDLDLKNLERLRGIFRKNRCRRLDIDNYIPTIGSFGVYTAVTVYRRYIVFCSYISILTINEDIGKELRASLVEEYTNQKKPTDREIYRKIRQYKGEDNEAFRERNRYLRRAFDRLLAVPGLWLNGIRISVLHRLIASGYSEDTVEALQLLAPSKSRTDIKTARRLVLGGYLESEEDYSELYTIRYYTLIPPDLKKEDDLLAKLSRAKLDQRAIYEIAELARRLGFKSTEIDRSRGRLYYRPENRISIDTTASNYLYAEVEVTDTITSFFVHRYYGLTLNRDQPMGDEPQSPLFIVEEEPSNSYKQTIYTALLSVPTLDR</sequence>
<protein>
    <submittedName>
        <fullName evidence="1">Uncharacterized protein</fullName>
    </submittedName>
</protein>
<reference evidence="1" key="1">
    <citation type="submission" date="2022-11" db="EMBL/GenBank/DDBJ databases">
        <authorList>
            <person name="Petersen C."/>
        </authorList>
    </citation>
    <scope>NUCLEOTIDE SEQUENCE</scope>
    <source>
        <strain evidence="1">IBT 16849</strain>
    </source>
</reference>
<dbReference type="InterPro" id="IPR022198">
    <property type="entry name" value="DUF3723"/>
</dbReference>
<organism evidence="1 2">
    <name type="scientific">Penicillium cf. griseofulvum</name>
    <dbReference type="NCBI Taxonomy" id="2972120"/>
    <lineage>
        <taxon>Eukaryota</taxon>
        <taxon>Fungi</taxon>
        <taxon>Dikarya</taxon>
        <taxon>Ascomycota</taxon>
        <taxon>Pezizomycotina</taxon>
        <taxon>Eurotiomycetes</taxon>
        <taxon>Eurotiomycetidae</taxon>
        <taxon>Eurotiales</taxon>
        <taxon>Aspergillaceae</taxon>
        <taxon>Penicillium</taxon>
    </lineage>
</organism>
<dbReference type="AlphaFoldDB" id="A0A9W9IXW1"/>
<comment type="caution">
    <text evidence="1">The sequence shown here is derived from an EMBL/GenBank/DDBJ whole genome shotgun (WGS) entry which is preliminary data.</text>
</comment>
<dbReference type="Proteomes" id="UP001150879">
    <property type="component" value="Unassembled WGS sequence"/>
</dbReference>
<evidence type="ECO:0000313" key="1">
    <source>
        <dbReference type="EMBL" id="KAJ5185556.1"/>
    </source>
</evidence>